<name>A0ACC0X0H1_9ROSI</name>
<dbReference type="EMBL" id="CM047750">
    <property type="protein sequence ID" value="KAJ0007675.1"/>
    <property type="molecule type" value="Genomic_DNA"/>
</dbReference>
<dbReference type="Proteomes" id="UP001163603">
    <property type="component" value="Chromosome 15"/>
</dbReference>
<protein>
    <submittedName>
        <fullName evidence="1">Uncharacterized protein</fullName>
    </submittedName>
</protein>
<reference evidence="2" key="1">
    <citation type="journal article" date="2023" name="G3 (Bethesda)">
        <title>Genome assembly and association tests identify interacting loci associated with vigor, precocity, and sex in interspecific pistachio rootstocks.</title>
        <authorList>
            <person name="Palmer W."/>
            <person name="Jacygrad E."/>
            <person name="Sagayaradj S."/>
            <person name="Cavanaugh K."/>
            <person name="Han R."/>
            <person name="Bertier L."/>
            <person name="Beede B."/>
            <person name="Kafkas S."/>
            <person name="Golino D."/>
            <person name="Preece J."/>
            <person name="Michelmore R."/>
        </authorList>
    </citation>
    <scope>NUCLEOTIDE SEQUENCE [LARGE SCALE GENOMIC DNA]</scope>
</reference>
<sequence>MGDCLAWTWEQVHRSSNFKLRAVAWFGRRNKVCWSNCFKLRWLFQIEDVCLVWM</sequence>
<evidence type="ECO:0000313" key="1">
    <source>
        <dbReference type="EMBL" id="KAJ0007675.1"/>
    </source>
</evidence>
<comment type="caution">
    <text evidence="1">The sequence shown here is derived from an EMBL/GenBank/DDBJ whole genome shotgun (WGS) entry which is preliminary data.</text>
</comment>
<evidence type="ECO:0000313" key="2">
    <source>
        <dbReference type="Proteomes" id="UP001163603"/>
    </source>
</evidence>
<accession>A0ACC0X0H1</accession>
<organism evidence="1 2">
    <name type="scientific">Pistacia integerrima</name>
    <dbReference type="NCBI Taxonomy" id="434235"/>
    <lineage>
        <taxon>Eukaryota</taxon>
        <taxon>Viridiplantae</taxon>
        <taxon>Streptophyta</taxon>
        <taxon>Embryophyta</taxon>
        <taxon>Tracheophyta</taxon>
        <taxon>Spermatophyta</taxon>
        <taxon>Magnoliopsida</taxon>
        <taxon>eudicotyledons</taxon>
        <taxon>Gunneridae</taxon>
        <taxon>Pentapetalae</taxon>
        <taxon>rosids</taxon>
        <taxon>malvids</taxon>
        <taxon>Sapindales</taxon>
        <taxon>Anacardiaceae</taxon>
        <taxon>Pistacia</taxon>
    </lineage>
</organism>
<gene>
    <name evidence="1" type="ORF">Pint_29536</name>
</gene>
<proteinExistence type="predicted"/>
<keyword evidence="2" id="KW-1185">Reference proteome</keyword>